<keyword evidence="1" id="KW-0597">Phosphoprotein</keyword>
<dbReference type="SUPFAM" id="SSF52172">
    <property type="entry name" value="CheY-like"/>
    <property type="match status" value="1"/>
</dbReference>
<dbReference type="InterPro" id="IPR001789">
    <property type="entry name" value="Sig_transdc_resp-reg_receiver"/>
</dbReference>
<evidence type="ECO:0000313" key="4">
    <source>
        <dbReference type="Proteomes" id="UP000319817"/>
    </source>
</evidence>
<name>A0A517NNB1_9BACT</name>
<dbReference type="InterPro" id="IPR052893">
    <property type="entry name" value="TCS_response_regulator"/>
</dbReference>
<organism evidence="3 4">
    <name type="scientific">Stieleria marina</name>
    <dbReference type="NCBI Taxonomy" id="1930275"/>
    <lineage>
        <taxon>Bacteria</taxon>
        <taxon>Pseudomonadati</taxon>
        <taxon>Planctomycetota</taxon>
        <taxon>Planctomycetia</taxon>
        <taxon>Pirellulales</taxon>
        <taxon>Pirellulaceae</taxon>
        <taxon>Stieleria</taxon>
    </lineage>
</organism>
<dbReference type="Pfam" id="PF00072">
    <property type="entry name" value="Response_reg"/>
    <property type="match status" value="1"/>
</dbReference>
<dbReference type="GO" id="GO:0000160">
    <property type="term" value="P:phosphorelay signal transduction system"/>
    <property type="evidence" value="ECO:0007669"/>
    <property type="project" value="InterPro"/>
</dbReference>
<dbReference type="PANTHER" id="PTHR44520:SF2">
    <property type="entry name" value="RESPONSE REGULATOR RCP1"/>
    <property type="match status" value="1"/>
</dbReference>
<dbReference type="EMBL" id="CP036526">
    <property type="protein sequence ID" value="QDT08593.1"/>
    <property type="molecule type" value="Genomic_DNA"/>
</dbReference>
<dbReference type="Gene3D" id="3.40.50.2300">
    <property type="match status" value="1"/>
</dbReference>
<dbReference type="PANTHER" id="PTHR44520">
    <property type="entry name" value="RESPONSE REGULATOR RCP1-RELATED"/>
    <property type="match status" value="1"/>
</dbReference>
<dbReference type="Proteomes" id="UP000319817">
    <property type="component" value="Chromosome"/>
</dbReference>
<dbReference type="PROSITE" id="PS50110">
    <property type="entry name" value="RESPONSE_REGULATORY"/>
    <property type="match status" value="1"/>
</dbReference>
<dbReference type="InterPro" id="IPR011006">
    <property type="entry name" value="CheY-like_superfamily"/>
</dbReference>
<evidence type="ECO:0000259" key="2">
    <source>
        <dbReference type="PROSITE" id="PS50110"/>
    </source>
</evidence>
<protein>
    <submittedName>
        <fullName evidence="3">Response regulator rcp1</fullName>
    </submittedName>
</protein>
<sequence length="155" mass="17194">MQQIRANPEGAKMMTKPVTLLLVEDDPLDVMAMERGMKKHRVLNPLVTASNGRIALDMLRGENGQTKIDTPCIILLDINMPVMSGIEFLENIGADKDLNASVIFVLTGSEHDSDIVSEHKDLIAGYILKENLGTACVELFDALKTFWRMIELPVD</sequence>
<proteinExistence type="predicted"/>
<reference evidence="3 4" key="1">
    <citation type="submission" date="2019-02" db="EMBL/GenBank/DDBJ databases">
        <title>Deep-cultivation of Planctomycetes and their phenomic and genomic characterization uncovers novel biology.</title>
        <authorList>
            <person name="Wiegand S."/>
            <person name="Jogler M."/>
            <person name="Boedeker C."/>
            <person name="Pinto D."/>
            <person name="Vollmers J."/>
            <person name="Rivas-Marin E."/>
            <person name="Kohn T."/>
            <person name="Peeters S.H."/>
            <person name="Heuer A."/>
            <person name="Rast P."/>
            <person name="Oberbeckmann S."/>
            <person name="Bunk B."/>
            <person name="Jeske O."/>
            <person name="Meyerdierks A."/>
            <person name="Storesund J.E."/>
            <person name="Kallscheuer N."/>
            <person name="Luecker S."/>
            <person name="Lage O.M."/>
            <person name="Pohl T."/>
            <person name="Merkel B.J."/>
            <person name="Hornburger P."/>
            <person name="Mueller R.-W."/>
            <person name="Bruemmer F."/>
            <person name="Labrenz M."/>
            <person name="Spormann A.M."/>
            <person name="Op den Camp H."/>
            <person name="Overmann J."/>
            <person name="Amann R."/>
            <person name="Jetten M.S.M."/>
            <person name="Mascher T."/>
            <person name="Medema M.H."/>
            <person name="Devos D.P."/>
            <person name="Kaster A.-K."/>
            <person name="Ovreas L."/>
            <person name="Rohde M."/>
            <person name="Galperin M.Y."/>
            <person name="Jogler C."/>
        </authorList>
    </citation>
    <scope>NUCLEOTIDE SEQUENCE [LARGE SCALE GENOMIC DNA]</scope>
    <source>
        <strain evidence="3 4">K23_9</strain>
    </source>
</reference>
<evidence type="ECO:0000313" key="3">
    <source>
        <dbReference type="EMBL" id="QDT08593.1"/>
    </source>
</evidence>
<dbReference type="SMART" id="SM00448">
    <property type="entry name" value="REC"/>
    <property type="match status" value="1"/>
</dbReference>
<dbReference type="AlphaFoldDB" id="A0A517NNB1"/>
<keyword evidence="4" id="KW-1185">Reference proteome</keyword>
<accession>A0A517NNB1</accession>
<gene>
    <name evidence="3" type="primary">rcp1_1</name>
    <name evidence="3" type="ORF">K239x_05330</name>
</gene>
<feature type="modified residue" description="4-aspartylphosphate" evidence="1">
    <location>
        <position position="77"/>
    </location>
</feature>
<dbReference type="RefSeq" id="WP_419189586.1">
    <property type="nucleotide sequence ID" value="NZ_CP036526.1"/>
</dbReference>
<evidence type="ECO:0000256" key="1">
    <source>
        <dbReference type="PROSITE-ProRule" id="PRU00169"/>
    </source>
</evidence>
<feature type="domain" description="Response regulatory" evidence="2">
    <location>
        <begin position="19"/>
        <end position="144"/>
    </location>
</feature>